<feature type="compositionally biased region" description="Polar residues" evidence="11">
    <location>
        <begin position="30"/>
        <end position="47"/>
    </location>
</feature>
<feature type="transmembrane region" description="Helical" evidence="12">
    <location>
        <begin position="127"/>
        <end position="150"/>
    </location>
</feature>
<evidence type="ECO:0000256" key="3">
    <source>
        <dbReference type="ARBA" id="ARBA00022679"/>
    </source>
</evidence>
<evidence type="ECO:0000256" key="10">
    <source>
        <dbReference type="ARBA" id="ARBA00030350"/>
    </source>
</evidence>
<dbReference type="GO" id="GO:0016020">
    <property type="term" value="C:membrane"/>
    <property type="evidence" value="ECO:0007669"/>
    <property type="project" value="UniProtKB-SubCell"/>
</dbReference>
<dbReference type="InterPro" id="IPR019378">
    <property type="entry name" value="GDP-Fuc_O-FucTrfase"/>
</dbReference>
<keyword evidence="6 12" id="KW-0472">Membrane</keyword>
<feature type="compositionally biased region" description="Low complexity" evidence="11">
    <location>
        <begin position="50"/>
        <end position="67"/>
    </location>
</feature>
<evidence type="ECO:0000256" key="5">
    <source>
        <dbReference type="ARBA" id="ARBA00022989"/>
    </source>
</evidence>
<keyword evidence="3 13" id="KW-0808">Transferase</keyword>
<keyword evidence="14" id="KW-1185">Reference proteome</keyword>
<feature type="compositionally biased region" description="Basic and acidic residues" evidence="11">
    <location>
        <begin position="96"/>
        <end position="107"/>
    </location>
</feature>
<protein>
    <recommendedName>
        <fullName evidence="10">O-fucosyltransferase family protein</fullName>
    </recommendedName>
</protein>
<dbReference type="Pfam" id="PF10250">
    <property type="entry name" value="O-FucT"/>
    <property type="match status" value="1"/>
</dbReference>
<sequence>MRTTQAGGLPAAMGGENQSSAHPGRLRRATSISGRFSISPDSSSADLQTLGRGCSSASASGRSSLSGDPQTEPSEWLAKGDLTKPLLNEVSAALGKEAKGGLPKRDSSPGVPEKGGKGEGKKGSHKAVCSSLLAIVVCLILVLELAGGWFGAIRSTVQTTVLVSISTDHYLTPAGAMQFTRYGPKTKKQDGTLWMDPPSEGYKQCIDSDSVEESTPTASEGYLRVSTNGGLNQMRAAICDMVAVARILNVTLVIPELDKTSYWNDPSDFGDIFDEEHFVRTLSDHVRVVRELPDGLKNVTAFRKAPVSWSQATYYLEEIAPLVAEHKVVHFTLSDSRLGNNGIPDDIQRLRCRANFRALRFSRPIEEMAAKIVARLRENGPYIALHLRYEKDMLAFSGCNFGLTPLEAAELREARYNVSHWKEKEIDSDARRAAGVCPLTPREVGQMLRALGFPRETPVYVAAGEIYGGEERMANLKEMFPNVVTKETLASEDEMEPFEGHSNRMAAIDYLVSVESDVFLPTYDGNMARVVEGHRRFEGHRKTIVPDRAGLVKLFDRYTNGTVDWRHVETEVRRLHRDREGAPLLRRGLPPEEVKKEVTFYANPYPGCICQDDGAKIGVKSRKVQSH</sequence>
<keyword evidence="13" id="KW-0328">Glycosyltransferase</keyword>
<keyword evidence="5 12" id="KW-1133">Transmembrane helix</keyword>
<evidence type="ECO:0000256" key="8">
    <source>
        <dbReference type="ARBA" id="ARBA00023253"/>
    </source>
</evidence>
<evidence type="ECO:0000256" key="2">
    <source>
        <dbReference type="ARBA" id="ARBA00007737"/>
    </source>
</evidence>
<dbReference type="GO" id="GO:0006004">
    <property type="term" value="P:fucose metabolic process"/>
    <property type="evidence" value="ECO:0007669"/>
    <property type="project" value="UniProtKB-KW"/>
</dbReference>
<proteinExistence type="inferred from homology"/>
<dbReference type="OrthoDB" id="2015856at2759"/>
<organism evidence="13 14">
    <name type="scientific">Klebsormidium nitens</name>
    <name type="common">Green alga</name>
    <name type="synonym">Ulothrix nitens</name>
    <dbReference type="NCBI Taxonomy" id="105231"/>
    <lineage>
        <taxon>Eukaryota</taxon>
        <taxon>Viridiplantae</taxon>
        <taxon>Streptophyta</taxon>
        <taxon>Klebsormidiophyceae</taxon>
        <taxon>Klebsormidiales</taxon>
        <taxon>Klebsormidiaceae</taxon>
        <taxon>Klebsormidium</taxon>
    </lineage>
</organism>
<name>A0A1Y1IMG4_KLENI</name>
<evidence type="ECO:0000256" key="1">
    <source>
        <dbReference type="ARBA" id="ARBA00004370"/>
    </source>
</evidence>
<comment type="subcellular location">
    <subcellularLocation>
        <location evidence="1">Membrane</location>
    </subcellularLocation>
</comment>
<gene>
    <name evidence="13" type="ORF">KFL_008640060</name>
</gene>
<dbReference type="InterPro" id="IPR024709">
    <property type="entry name" value="FucosylTrfase_pln"/>
</dbReference>
<keyword evidence="4 12" id="KW-0812">Transmembrane</keyword>
<dbReference type="Proteomes" id="UP000054558">
    <property type="component" value="Unassembled WGS sequence"/>
</dbReference>
<keyword evidence="9" id="KW-0119">Carbohydrate metabolism</keyword>
<evidence type="ECO:0000256" key="12">
    <source>
        <dbReference type="SAM" id="Phobius"/>
    </source>
</evidence>
<dbReference type="CDD" id="cd11299">
    <property type="entry name" value="O-FucT_plant"/>
    <property type="match status" value="1"/>
</dbReference>
<evidence type="ECO:0000256" key="6">
    <source>
        <dbReference type="ARBA" id="ARBA00023136"/>
    </source>
</evidence>
<evidence type="ECO:0000256" key="9">
    <source>
        <dbReference type="ARBA" id="ARBA00023277"/>
    </source>
</evidence>
<dbReference type="GO" id="GO:0016757">
    <property type="term" value="F:glycosyltransferase activity"/>
    <property type="evidence" value="ECO:0007669"/>
    <property type="project" value="UniProtKB-KW"/>
</dbReference>
<dbReference type="EMBL" id="DF237813">
    <property type="protein sequence ID" value="GAQ91833.1"/>
    <property type="molecule type" value="Genomic_DNA"/>
</dbReference>
<evidence type="ECO:0000313" key="14">
    <source>
        <dbReference type="Proteomes" id="UP000054558"/>
    </source>
</evidence>
<keyword evidence="7" id="KW-0325">Glycoprotein</keyword>
<feature type="region of interest" description="Disordered" evidence="11">
    <location>
        <begin position="95"/>
        <end position="124"/>
    </location>
</feature>
<accession>A0A1Y1IMG4</accession>
<feature type="region of interest" description="Disordered" evidence="11">
    <location>
        <begin position="1"/>
        <end position="79"/>
    </location>
</feature>
<evidence type="ECO:0000256" key="4">
    <source>
        <dbReference type="ARBA" id="ARBA00022692"/>
    </source>
</evidence>
<evidence type="ECO:0000313" key="13">
    <source>
        <dbReference type="EMBL" id="GAQ91833.1"/>
    </source>
</evidence>
<dbReference type="GO" id="GO:0005737">
    <property type="term" value="C:cytoplasm"/>
    <property type="evidence" value="ECO:0000318"/>
    <property type="project" value="GO_Central"/>
</dbReference>
<dbReference type="PANTHER" id="PTHR31741">
    <property type="entry name" value="OS02G0726500 PROTEIN-RELATED"/>
    <property type="match status" value="1"/>
</dbReference>
<evidence type="ECO:0000256" key="7">
    <source>
        <dbReference type="ARBA" id="ARBA00023180"/>
    </source>
</evidence>
<dbReference type="OMA" id="YYALRFS"/>
<dbReference type="AlphaFoldDB" id="A0A1Y1IMG4"/>
<comment type="similarity">
    <text evidence="2">Belongs to the glycosyltransferase GT106 family.</text>
</comment>
<reference evidence="13 14" key="1">
    <citation type="journal article" date="2014" name="Nat. Commun.">
        <title>Klebsormidium flaccidum genome reveals primary factors for plant terrestrial adaptation.</title>
        <authorList>
            <person name="Hori K."/>
            <person name="Maruyama F."/>
            <person name="Fujisawa T."/>
            <person name="Togashi T."/>
            <person name="Yamamoto N."/>
            <person name="Seo M."/>
            <person name="Sato S."/>
            <person name="Yamada T."/>
            <person name="Mori H."/>
            <person name="Tajima N."/>
            <person name="Moriyama T."/>
            <person name="Ikeuchi M."/>
            <person name="Watanabe M."/>
            <person name="Wada H."/>
            <person name="Kobayashi K."/>
            <person name="Saito M."/>
            <person name="Masuda T."/>
            <person name="Sasaki-Sekimoto Y."/>
            <person name="Mashiguchi K."/>
            <person name="Awai K."/>
            <person name="Shimojima M."/>
            <person name="Masuda S."/>
            <person name="Iwai M."/>
            <person name="Nobusawa T."/>
            <person name="Narise T."/>
            <person name="Kondo S."/>
            <person name="Saito H."/>
            <person name="Sato R."/>
            <person name="Murakawa M."/>
            <person name="Ihara Y."/>
            <person name="Oshima-Yamada Y."/>
            <person name="Ohtaka K."/>
            <person name="Satoh M."/>
            <person name="Sonobe K."/>
            <person name="Ishii M."/>
            <person name="Ohtani R."/>
            <person name="Kanamori-Sato M."/>
            <person name="Honoki R."/>
            <person name="Miyazaki D."/>
            <person name="Mochizuki H."/>
            <person name="Umetsu J."/>
            <person name="Higashi K."/>
            <person name="Shibata D."/>
            <person name="Kamiya Y."/>
            <person name="Sato N."/>
            <person name="Nakamura Y."/>
            <person name="Tabata S."/>
            <person name="Ida S."/>
            <person name="Kurokawa K."/>
            <person name="Ohta H."/>
        </authorList>
    </citation>
    <scope>NUCLEOTIDE SEQUENCE [LARGE SCALE GENOMIC DNA]</scope>
    <source>
        <strain evidence="13 14">NIES-2285</strain>
    </source>
</reference>
<dbReference type="PANTHER" id="PTHR31741:SF99">
    <property type="entry name" value="O-FUCOSYLTRANSFERASE FAMILY PROTEIN"/>
    <property type="match status" value="1"/>
</dbReference>
<keyword evidence="8" id="KW-0294">Fucose metabolism</keyword>
<evidence type="ECO:0000256" key="11">
    <source>
        <dbReference type="SAM" id="MobiDB-lite"/>
    </source>
</evidence>